<reference evidence="1 2" key="1">
    <citation type="submission" date="2019-05" db="EMBL/GenBank/DDBJ databases">
        <title>OXA-830, a novel chromosomally encoded expanded-spectrum class D beta-lactamase in Aeromonas simiae.</title>
        <authorList>
            <person name="Zhou W."/>
            <person name="Chen Q."/>
        </authorList>
    </citation>
    <scope>NUCLEOTIDE SEQUENCE [LARGE SCALE GENOMIC DNA]</scope>
    <source>
        <strain evidence="1 2">A6</strain>
    </source>
</reference>
<protein>
    <submittedName>
        <fullName evidence="1">Uncharacterized protein</fullName>
    </submittedName>
</protein>
<dbReference type="Proteomes" id="UP000594034">
    <property type="component" value="Chromosome"/>
</dbReference>
<dbReference type="Pfam" id="PF19795">
    <property type="entry name" value="DUF6279"/>
    <property type="match status" value="1"/>
</dbReference>
<dbReference type="RefSeq" id="WP_193003928.1">
    <property type="nucleotide sequence ID" value="NZ_CP040449.1"/>
</dbReference>
<evidence type="ECO:0000313" key="2">
    <source>
        <dbReference type="Proteomes" id="UP000594034"/>
    </source>
</evidence>
<proteinExistence type="predicted"/>
<sequence length="280" mass="32272">MRRMKAWGVGVLCLLLVGCSTRLIYYWLDWAIVWQLDDYFSLSREQKSALDSEVRGLMQWHRRAEIPTYGAQLTALSRDVASPMSPTQVDKHLSALEGDLDRVIADAIPRTVRLATLLTDQQFAKFLGDRRKKLADKQASFKRSSRDEELKDFTEKMNKRLAFWIGSVKPAQAPLVARWVEWQYELYGPWLDYQQHWWDELEQVIKLKGTPQFEARLGTLLTSGDSLMGGRYTGYTAQSRQRTVQWLSDLSQTLDLSQRAHLYGLLKGYANDFLAMARAG</sequence>
<dbReference type="KEGG" id="asim:FE240_07000"/>
<evidence type="ECO:0000313" key="1">
    <source>
        <dbReference type="EMBL" id="QFI54462.1"/>
    </source>
</evidence>
<organism evidence="1 2">
    <name type="scientific">Aeromonas simiae</name>
    <dbReference type="NCBI Taxonomy" id="218936"/>
    <lineage>
        <taxon>Bacteria</taxon>
        <taxon>Pseudomonadati</taxon>
        <taxon>Pseudomonadota</taxon>
        <taxon>Gammaproteobacteria</taxon>
        <taxon>Aeromonadales</taxon>
        <taxon>Aeromonadaceae</taxon>
        <taxon>Aeromonas</taxon>
    </lineage>
</organism>
<dbReference type="AlphaFoldDB" id="A0A5J6WU68"/>
<dbReference type="PIRSF" id="PIRSF028200">
    <property type="entry name" value="UCP028200"/>
    <property type="match status" value="1"/>
</dbReference>
<accession>A0A5J6WU68</accession>
<dbReference type="InterPro" id="IPR016875">
    <property type="entry name" value="UCP028200"/>
</dbReference>
<name>A0A5J6WU68_9GAMM</name>
<keyword evidence="2" id="KW-1185">Reference proteome</keyword>
<dbReference type="EMBL" id="CP040449">
    <property type="protein sequence ID" value="QFI54462.1"/>
    <property type="molecule type" value="Genomic_DNA"/>
</dbReference>
<dbReference type="PROSITE" id="PS51257">
    <property type="entry name" value="PROKAR_LIPOPROTEIN"/>
    <property type="match status" value="1"/>
</dbReference>
<gene>
    <name evidence="1" type="ORF">FE240_07000</name>
</gene>